<dbReference type="EMBL" id="LNXY01000028">
    <property type="protein sequence ID" value="KTC85457.1"/>
    <property type="molecule type" value="Genomic_DNA"/>
</dbReference>
<dbReference type="AlphaFoldDB" id="A0A0W0SQC9"/>
<evidence type="ECO:0000256" key="1">
    <source>
        <dbReference type="ARBA" id="ARBA00001974"/>
    </source>
</evidence>
<protein>
    <submittedName>
        <fullName evidence="5">FAD dependent oxidoreductase</fullName>
        <ecNumber evidence="5">1.14.13.50</ecNumber>
    </submittedName>
</protein>
<dbReference type="InterPro" id="IPR050641">
    <property type="entry name" value="RIFMO-like"/>
</dbReference>
<accession>A0A0W0SQC9</accession>
<evidence type="ECO:0000313" key="6">
    <source>
        <dbReference type="Proteomes" id="UP000054736"/>
    </source>
</evidence>
<dbReference type="SUPFAM" id="SSF51905">
    <property type="entry name" value="FAD/NAD(P)-binding domain"/>
    <property type="match status" value="1"/>
</dbReference>
<dbReference type="STRING" id="1212489.Ldro_2629"/>
<dbReference type="Gene3D" id="3.50.50.60">
    <property type="entry name" value="FAD/NAD(P)-binding domain"/>
    <property type="match status" value="1"/>
</dbReference>
<dbReference type="PRINTS" id="PR00420">
    <property type="entry name" value="RNGMNOXGNASE"/>
</dbReference>
<dbReference type="Gene3D" id="3.40.30.120">
    <property type="match status" value="1"/>
</dbReference>
<dbReference type="PANTHER" id="PTHR43004:SF19">
    <property type="entry name" value="BINDING MONOOXYGENASE, PUTATIVE (JCVI)-RELATED"/>
    <property type="match status" value="1"/>
</dbReference>
<evidence type="ECO:0000256" key="2">
    <source>
        <dbReference type="ARBA" id="ARBA00022630"/>
    </source>
</evidence>
<keyword evidence="2" id="KW-0285">Flavoprotein</keyword>
<name>A0A0W0SQC9_9GAMM</name>
<dbReference type="Pfam" id="PF01494">
    <property type="entry name" value="FAD_binding_3"/>
    <property type="match status" value="1"/>
</dbReference>
<evidence type="ECO:0000259" key="4">
    <source>
        <dbReference type="Pfam" id="PF01494"/>
    </source>
</evidence>
<reference evidence="5 6" key="1">
    <citation type="submission" date="2015-11" db="EMBL/GenBank/DDBJ databases">
        <title>Genomic analysis of 38 Legionella species identifies large and diverse effector repertoires.</title>
        <authorList>
            <person name="Burstein D."/>
            <person name="Amaro F."/>
            <person name="Zusman T."/>
            <person name="Lifshitz Z."/>
            <person name="Cohen O."/>
            <person name="Gilbert J.A."/>
            <person name="Pupko T."/>
            <person name="Shuman H.A."/>
            <person name="Segal G."/>
        </authorList>
    </citation>
    <scope>NUCLEOTIDE SEQUENCE [LARGE SCALE GENOMIC DNA]</scope>
    <source>
        <strain evidence="5 6">ATCC 700990</strain>
    </source>
</reference>
<keyword evidence="5" id="KW-0560">Oxidoreductase</keyword>
<comment type="caution">
    <text evidence="5">The sequence shown here is derived from an EMBL/GenBank/DDBJ whole genome shotgun (WGS) entry which is preliminary data.</text>
</comment>
<dbReference type="InterPro" id="IPR002938">
    <property type="entry name" value="FAD-bd"/>
</dbReference>
<sequence>MDHKDVIIVGAGPTGLSLAVELGLRGIDTLIIEKSKQMDRSHPRAQGLNPRTIQFFRRWGISESLKAKKLIRDGYPIRYIWCANLNGKVFASTDDMSETINSDLSPENYVRIPLWLTQDTLREKLSEFNCVQLIEDCKILNIDQDDKGVRVKIRYKGNTSQISSKYLVACDGADSTIRRLANFTTTFYPPEQKMLQIVFESEELKSKMTVPEATFYYNLLQMQFFALGAIDGSKRWSADFACPETAKISDFDLPILLDQLAGFHFEKKIESVGFWYMKPLIADQFREKNIFLVGDSAHVLTPIGGHGFNTSVADAVNLAWKLSAVLQQQATSKLLDSYEIERHRIAIQKLEYITDNTKKMLTIRQAYPPQTMPEKFAEENQKIAELMSANLKLVLGDAYDTSPIVFTDLSEGDQYDPKLAKAGYFAPHVWLTEEKCLYDFLSLNHSLLVWNKTDSADIKTIETAFAGRHMPLLILNLNHYKTEKSSIMYPKAFYLIRPDWHISWCGERFPNPTQLVNQLLP</sequence>
<dbReference type="Gene3D" id="3.30.9.10">
    <property type="entry name" value="D-Amino Acid Oxidase, subunit A, domain 2"/>
    <property type="match status" value="1"/>
</dbReference>
<proteinExistence type="predicted"/>
<dbReference type="GO" id="GO:0018677">
    <property type="term" value="F:pentachlorophenol monooxygenase activity"/>
    <property type="evidence" value="ECO:0007669"/>
    <property type="project" value="UniProtKB-EC"/>
</dbReference>
<keyword evidence="6" id="KW-1185">Reference proteome</keyword>
<comment type="cofactor">
    <cofactor evidence="1">
        <name>FAD</name>
        <dbReference type="ChEBI" id="CHEBI:57692"/>
    </cofactor>
</comment>
<dbReference type="GO" id="GO:0071949">
    <property type="term" value="F:FAD binding"/>
    <property type="evidence" value="ECO:0007669"/>
    <property type="project" value="InterPro"/>
</dbReference>
<evidence type="ECO:0000313" key="5">
    <source>
        <dbReference type="EMBL" id="KTC85457.1"/>
    </source>
</evidence>
<dbReference type="RefSeq" id="WP_058496901.1">
    <property type="nucleotide sequence ID" value="NZ_CAAAIU010000017.1"/>
</dbReference>
<evidence type="ECO:0000256" key="3">
    <source>
        <dbReference type="ARBA" id="ARBA00022827"/>
    </source>
</evidence>
<dbReference type="Proteomes" id="UP000054736">
    <property type="component" value="Unassembled WGS sequence"/>
</dbReference>
<organism evidence="5 6">
    <name type="scientific">Legionella drozanskii LLAP-1</name>
    <dbReference type="NCBI Taxonomy" id="1212489"/>
    <lineage>
        <taxon>Bacteria</taxon>
        <taxon>Pseudomonadati</taxon>
        <taxon>Pseudomonadota</taxon>
        <taxon>Gammaproteobacteria</taxon>
        <taxon>Legionellales</taxon>
        <taxon>Legionellaceae</taxon>
        <taxon>Legionella</taxon>
    </lineage>
</organism>
<dbReference type="InterPro" id="IPR036188">
    <property type="entry name" value="FAD/NAD-bd_sf"/>
</dbReference>
<dbReference type="PATRIC" id="fig|1212489.4.peg.2771"/>
<dbReference type="PANTHER" id="PTHR43004">
    <property type="entry name" value="TRK SYSTEM POTASSIUM UPTAKE PROTEIN"/>
    <property type="match status" value="1"/>
</dbReference>
<dbReference type="EC" id="1.14.13.50" evidence="5"/>
<keyword evidence="3" id="KW-0274">FAD</keyword>
<gene>
    <name evidence="5" type="ORF">Ldro_2629</name>
</gene>
<feature type="domain" description="FAD-binding" evidence="4">
    <location>
        <begin position="5"/>
        <end position="348"/>
    </location>
</feature>